<evidence type="ECO:0000313" key="3">
    <source>
        <dbReference type="Proteomes" id="UP001555826"/>
    </source>
</evidence>
<dbReference type="InterPro" id="IPR050228">
    <property type="entry name" value="Carboxylesterase_BioH"/>
</dbReference>
<comment type="caution">
    <text evidence="2">The sequence shown here is derived from an EMBL/GenBank/DDBJ whole genome shotgun (WGS) entry which is preliminary data.</text>
</comment>
<dbReference type="SUPFAM" id="SSF53474">
    <property type="entry name" value="alpha/beta-Hydrolases"/>
    <property type="match status" value="1"/>
</dbReference>
<evidence type="ECO:0000259" key="1">
    <source>
        <dbReference type="Pfam" id="PF12146"/>
    </source>
</evidence>
<organism evidence="2 3">
    <name type="scientific">Kineococcus endophyticus</name>
    <dbReference type="NCBI Taxonomy" id="1181883"/>
    <lineage>
        <taxon>Bacteria</taxon>
        <taxon>Bacillati</taxon>
        <taxon>Actinomycetota</taxon>
        <taxon>Actinomycetes</taxon>
        <taxon>Kineosporiales</taxon>
        <taxon>Kineosporiaceae</taxon>
        <taxon>Kineococcus</taxon>
    </lineage>
</organism>
<dbReference type="Pfam" id="PF12146">
    <property type="entry name" value="Hydrolase_4"/>
    <property type="match status" value="1"/>
</dbReference>
<dbReference type="Gene3D" id="3.40.50.1820">
    <property type="entry name" value="alpha/beta hydrolase"/>
    <property type="match status" value="1"/>
</dbReference>
<keyword evidence="3" id="KW-1185">Reference proteome</keyword>
<dbReference type="InterPro" id="IPR022742">
    <property type="entry name" value="Hydrolase_4"/>
</dbReference>
<dbReference type="EMBL" id="JBFNQN010000003">
    <property type="protein sequence ID" value="MEW9264248.1"/>
    <property type="molecule type" value="Genomic_DNA"/>
</dbReference>
<dbReference type="InterPro" id="IPR029058">
    <property type="entry name" value="AB_hydrolase_fold"/>
</dbReference>
<name>A0ABV3P4C0_9ACTN</name>
<protein>
    <submittedName>
        <fullName evidence="2">Alpha/beta fold hydrolase</fullName>
    </submittedName>
</protein>
<dbReference type="PIRSF" id="PIRSF017388">
    <property type="entry name" value="Esterase_lipase"/>
    <property type="match status" value="1"/>
</dbReference>
<evidence type="ECO:0000313" key="2">
    <source>
        <dbReference type="EMBL" id="MEW9264248.1"/>
    </source>
</evidence>
<dbReference type="RefSeq" id="WP_367636865.1">
    <property type="nucleotide sequence ID" value="NZ_JBFNQN010000003.1"/>
</dbReference>
<dbReference type="InterPro" id="IPR012354">
    <property type="entry name" value="Esterase_lipase"/>
</dbReference>
<accession>A0ABV3P4C0</accession>
<gene>
    <name evidence="2" type="ORF">AB1207_05790</name>
</gene>
<proteinExistence type="predicted"/>
<reference evidence="2 3" key="1">
    <citation type="submission" date="2024-07" db="EMBL/GenBank/DDBJ databases">
        <authorList>
            <person name="Thanompreechachai J."/>
            <person name="Duangmal K."/>
        </authorList>
    </citation>
    <scope>NUCLEOTIDE SEQUENCE [LARGE SCALE GENOMIC DNA]</scope>
    <source>
        <strain evidence="2 3">KCTC 19886</strain>
    </source>
</reference>
<keyword evidence="2" id="KW-0378">Hydrolase</keyword>
<dbReference type="PANTHER" id="PTHR43194">
    <property type="entry name" value="HYDROLASE ALPHA/BETA FOLD FAMILY"/>
    <property type="match status" value="1"/>
</dbReference>
<sequence>MSGRQGSLAERTDDDRVHGFARRHAVRPRTGVLVVHGFTATPLSVAAWAEEFHAAGFDVEVPLLPGHGTTAADCDRTTWADWLGAAQAALDRLDHEVVLVAGISMGGGLALRLAELRPDRVHGLVLANPAVLLEPWKLAAVQVLGRVLPRWPGVAGDLQDTTAQVLAYDTTPLRALVSQAAGWRDVRRDLALVRQPLLLLRSRVDHVVPAASARAVLAGVSSAEVSEVVYANSFHELTSDRDAPAVFAASVRFARRRSHPSDRPDGTAAGPS</sequence>
<dbReference type="PANTHER" id="PTHR43194:SF5">
    <property type="entry name" value="PIMELOYL-[ACYL-CARRIER PROTEIN] METHYL ESTER ESTERASE"/>
    <property type="match status" value="1"/>
</dbReference>
<dbReference type="Proteomes" id="UP001555826">
    <property type="component" value="Unassembled WGS sequence"/>
</dbReference>
<dbReference type="GO" id="GO:0016787">
    <property type="term" value="F:hydrolase activity"/>
    <property type="evidence" value="ECO:0007669"/>
    <property type="project" value="UniProtKB-KW"/>
</dbReference>
<feature type="domain" description="Serine aminopeptidase S33" evidence="1">
    <location>
        <begin position="28"/>
        <end position="242"/>
    </location>
</feature>